<accession>A0A6C0HYQ2</accession>
<proteinExistence type="predicted"/>
<sequence length="564" mass="62519">MTTIDTNIDNYTISDLLTILDIDRPSEKNVTETTNSFIDRFTKENRPDMTTFFLDIQSKLLDYVDELETSDEPAEYQPAKSQTDNWWKNQALRQDSQVQNDKITERKQKIDVYNDNHLPMNREQLGVNNTKMVDVAQDTLNPNLENITTRLINLDSQYRQSSVETDLSTDYTLDLSEPLINTLSLKLYSFQIPFSWYAIDSLYGTNCFWIVFTDSSGNIIYSTNSNGVSSPGINISIESGNYNNDSFAVAINTAFQAAGFSTIPDASLSNYPVSISSASGKMTINLYNLTYTSPYDASLPPIVIADSSANIVFFDPTASLICSTGCVHQLAINQTMGWIMGYRLPFVPVAPPPGNAAPAAVDLYGPKYLILAIDDYNQNHINNGLIGITEPSRTLKLPSYYSPDMPYTCMKPSPLTAASIIGGSTTTATTTTTTASGIAYADKMTALYSPTQQILPSAPRTLTQAQIYSINEILKNNEKTYNYRLTSPTTTDTFALIPVKGGGLNTGDVYVDFGGTLQANQRVYFGPVNIERMRVTLYNDKGQLLNLNGLDWSITLISENLYQY</sequence>
<dbReference type="EMBL" id="MN740029">
    <property type="protein sequence ID" value="QHT84973.1"/>
    <property type="molecule type" value="Genomic_DNA"/>
</dbReference>
<evidence type="ECO:0000313" key="1">
    <source>
        <dbReference type="EMBL" id="QHT84973.1"/>
    </source>
</evidence>
<reference evidence="1" key="1">
    <citation type="journal article" date="2020" name="Nature">
        <title>Giant virus diversity and host interactions through global metagenomics.</title>
        <authorList>
            <person name="Schulz F."/>
            <person name="Roux S."/>
            <person name="Paez-Espino D."/>
            <person name="Jungbluth S."/>
            <person name="Walsh D.A."/>
            <person name="Denef V.J."/>
            <person name="McMahon K.D."/>
            <person name="Konstantinidis K.T."/>
            <person name="Eloe-Fadrosh E.A."/>
            <person name="Kyrpides N.C."/>
            <person name="Woyke T."/>
        </authorList>
    </citation>
    <scope>NUCLEOTIDE SEQUENCE</scope>
    <source>
        <strain evidence="1">GVMAG-M-3300023184-178</strain>
    </source>
</reference>
<protein>
    <submittedName>
        <fullName evidence="1">Uncharacterized protein</fullName>
    </submittedName>
</protein>
<dbReference type="AlphaFoldDB" id="A0A6C0HYQ2"/>
<name>A0A6C0HYQ2_9ZZZZ</name>
<organism evidence="1">
    <name type="scientific">viral metagenome</name>
    <dbReference type="NCBI Taxonomy" id="1070528"/>
    <lineage>
        <taxon>unclassified sequences</taxon>
        <taxon>metagenomes</taxon>
        <taxon>organismal metagenomes</taxon>
    </lineage>
</organism>